<dbReference type="Proteomes" id="UP000235036">
    <property type="component" value="Unassembled WGS sequence"/>
</dbReference>
<dbReference type="InterPro" id="IPR003660">
    <property type="entry name" value="HAMP_dom"/>
</dbReference>
<dbReference type="Pfam" id="PF11845">
    <property type="entry name" value="Tll0287-like"/>
    <property type="match status" value="1"/>
</dbReference>
<reference evidence="4 5" key="1">
    <citation type="submission" date="2017-08" db="EMBL/GenBank/DDBJ databases">
        <title>Genomes of Fischerella (Mastigocladus) sp. strains.</title>
        <authorList>
            <person name="Miller S.R."/>
        </authorList>
    </citation>
    <scope>NUCLEOTIDE SEQUENCE [LARGE SCALE GENOMIC DNA]</scope>
    <source>
        <strain evidence="4 5">CCMEE 5323</strain>
    </source>
</reference>
<sequence>MISNSKLANKFTILLSLVFIGAIIFSSLALSKALEYTAENEINYRAQVLIQMVNSVRNYTSNNVIKLLKPYEKTQERFVPETIPSYAARQVFENLRTKKEYENYLYKDATLNPTNLQDQADDFETSLIENFRKQPSLQTQSGFRTTFGEQLYYTARPFSIKNPQCLSCHTTPEMAPKSLVETYGTEHGFGWKLNEILGTQIIYVPASQVFENVHNNFSLFISIFIGIFTLVIILINYLLKRNVIQPIKPMAQLAQKISTDTIDSDEAKEFEIKSLTVLVKRTDELGQLGRVFQKMVREVYEREQRLKQQVQELRVKIDETKMARQVDEISRSEYFQKLRQEAKNIRNQWSESNE</sequence>
<dbReference type="InterPro" id="IPR021796">
    <property type="entry name" value="Tll0287-like_dom"/>
</dbReference>
<gene>
    <name evidence="4" type="ORF">CEN44_16920</name>
</gene>
<evidence type="ECO:0000256" key="1">
    <source>
        <dbReference type="SAM" id="Coils"/>
    </source>
</evidence>
<protein>
    <submittedName>
        <fullName evidence="4">Histidine kinase</fullName>
    </submittedName>
</protein>
<evidence type="ECO:0000313" key="4">
    <source>
        <dbReference type="EMBL" id="PLZ87685.1"/>
    </source>
</evidence>
<dbReference type="Gene3D" id="6.10.340.10">
    <property type="match status" value="1"/>
</dbReference>
<keyword evidence="1" id="KW-0175">Coiled coil</keyword>
<organism evidence="4 5">
    <name type="scientific">Fischerella muscicola CCMEE 5323</name>
    <dbReference type="NCBI Taxonomy" id="2019572"/>
    <lineage>
        <taxon>Bacteria</taxon>
        <taxon>Bacillati</taxon>
        <taxon>Cyanobacteriota</taxon>
        <taxon>Cyanophyceae</taxon>
        <taxon>Nostocales</taxon>
        <taxon>Hapalosiphonaceae</taxon>
        <taxon>Fischerella</taxon>
    </lineage>
</organism>
<keyword evidence="4" id="KW-0418">Kinase</keyword>
<dbReference type="Pfam" id="PF00672">
    <property type="entry name" value="HAMP"/>
    <property type="match status" value="1"/>
</dbReference>
<dbReference type="PROSITE" id="PS50885">
    <property type="entry name" value="HAMP"/>
    <property type="match status" value="1"/>
</dbReference>
<dbReference type="GO" id="GO:0016020">
    <property type="term" value="C:membrane"/>
    <property type="evidence" value="ECO:0007669"/>
    <property type="project" value="InterPro"/>
</dbReference>
<dbReference type="AlphaFoldDB" id="A0A2N6K0M0"/>
<name>A0A2N6K0M0_FISMU</name>
<feature type="domain" description="HAMP" evidence="3">
    <location>
        <begin position="241"/>
        <end position="304"/>
    </location>
</feature>
<dbReference type="CDD" id="cd06225">
    <property type="entry name" value="HAMP"/>
    <property type="match status" value="1"/>
</dbReference>
<dbReference type="EMBL" id="NRQW01000387">
    <property type="protein sequence ID" value="PLZ87685.1"/>
    <property type="molecule type" value="Genomic_DNA"/>
</dbReference>
<dbReference type="RefSeq" id="WP_016868934.1">
    <property type="nucleotide sequence ID" value="NZ_CAWNVR010000496.1"/>
</dbReference>
<dbReference type="GO" id="GO:0007165">
    <property type="term" value="P:signal transduction"/>
    <property type="evidence" value="ECO:0007669"/>
    <property type="project" value="InterPro"/>
</dbReference>
<keyword evidence="2" id="KW-1133">Transmembrane helix</keyword>
<keyword evidence="4" id="KW-0808">Transferase</keyword>
<keyword evidence="2" id="KW-0472">Membrane</keyword>
<keyword evidence="5" id="KW-1185">Reference proteome</keyword>
<evidence type="ECO:0000313" key="5">
    <source>
        <dbReference type="Proteomes" id="UP000235036"/>
    </source>
</evidence>
<keyword evidence="2" id="KW-0812">Transmembrane</keyword>
<dbReference type="GO" id="GO:0016301">
    <property type="term" value="F:kinase activity"/>
    <property type="evidence" value="ECO:0007669"/>
    <property type="project" value="UniProtKB-KW"/>
</dbReference>
<accession>A0A2N6K0M0</accession>
<comment type="caution">
    <text evidence="4">The sequence shown here is derived from an EMBL/GenBank/DDBJ whole genome shotgun (WGS) entry which is preliminary data.</text>
</comment>
<evidence type="ECO:0000259" key="3">
    <source>
        <dbReference type="PROSITE" id="PS50885"/>
    </source>
</evidence>
<dbReference type="SMART" id="SM00304">
    <property type="entry name" value="HAMP"/>
    <property type="match status" value="1"/>
</dbReference>
<evidence type="ECO:0000256" key="2">
    <source>
        <dbReference type="SAM" id="Phobius"/>
    </source>
</evidence>
<feature type="coiled-coil region" evidence="1">
    <location>
        <begin position="296"/>
        <end position="323"/>
    </location>
</feature>
<feature type="transmembrane region" description="Helical" evidence="2">
    <location>
        <begin position="217"/>
        <end position="239"/>
    </location>
</feature>
<proteinExistence type="predicted"/>